<accession>A0A1N7R0X9</accession>
<evidence type="ECO:0000313" key="1">
    <source>
        <dbReference type="EMBL" id="SIT28793.1"/>
    </source>
</evidence>
<proteinExistence type="predicted"/>
<dbReference type="STRING" id="373672.SAMN05421785_1411"/>
<dbReference type="Proteomes" id="UP000185781">
    <property type="component" value="Unassembled WGS sequence"/>
</dbReference>
<dbReference type="OrthoDB" id="1050541at2"/>
<protein>
    <submittedName>
        <fullName evidence="1">Uncharacterized protein</fullName>
    </submittedName>
</protein>
<dbReference type="RefSeq" id="WP_139326250.1">
    <property type="nucleotide sequence ID" value="NZ_FTOV01000041.1"/>
</dbReference>
<organism evidence="1 2">
    <name type="scientific">Chryseobacterium gambrini</name>
    <dbReference type="NCBI Taxonomy" id="373672"/>
    <lineage>
        <taxon>Bacteria</taxon>
        <taxon>Pseudomonadati</taxon>
        <taxon>Bacteroidota</taxon>
        <taxon>Flavobacteriia</taxon>
        <taxon>Flavobacteriales</taxon>
        <taxon>Weeksellaceae</taxon>
        <taxon>Chryseobacterium group</taxon>
        <taxon>Chryseobacterium</taxon>
    </lineage>
</organism>
<evidence type="ECO:0000313" key="2">
    <source>
        <dbReference type="Proteomes" id="UP000185781"/>
    </source>
</evidence>
<dbReference type="AlphaFoldDB" id="A0A1N7R0X9"/>
<feature type="non-terminal residue" evidence="1">
    <location>
        <position position="175"/>
    </location>
</feature>
<name>A0A1N7R0X9_9FLAO</name>
<reference evidence="1 2" key="1">
    <citation type="submission" date="2017-01" db="EMBL/GenBank/DDBJ databases">
        <authorList>
            <person name="Mah S.A."/>
            <person name="Swanson W.J."/>
            <person name="Moy G.W."/>
            <person name="Vacquier V.D."/>
        </authorList>
    </citation>
    <scope>NUCLEOTIDE SEQUENCE [LARGE SCALE GENOMIC DNA]</scope>
    <source>
        <strain evidence="1 2">DSM 18014</strain>
    </source>
</reference>
<dbReference type="EMBL" id="FTOV01000041">
    <property type="protein sequence ID" value="SIT28793.1"/>
    <property type="molecule type" value="Genomic_DNA"/>
</dbReference>
<sequence length="175" mass="18361">MNGLQYALDLIDRSFSNGISRARNETRGLDNAVNTANSGIGRLRNTGQSTFSSLAQYARTAGIAILAALSVGALTSFGKEITGITSKFEGMENAIVFASGQQGAKNMAFLDTTIKDLNLNMESSYKGFQTLTGSLKGTALEGQATRDIFEAVGIAASVMNLSAEQSEGAFLALSQ</sequence>
<gene>
    <name evidence="1" type="ORF">SAMN05421785_1411</name>
</gene>